<protein>
    <submittedName>
        <fullName evidence="2">Transcriptional regulator</fullName>
    </submittedName>
</protein>
<dbReference type="AlphaFoldDB" id="A0A512DP76"/>
<dbReference type="Gene3D" id="1.10.260.40">
    <property type="entry name" value="lambda repressor-like DNA-binding domains"/>
    <property type="match status" value="1"/>
</dbReference>
<reference evidence="2 3" key="1">
    <citation type="submission" date="2019-07" db="EMBL/GenBank/DDBJ databases">
        <title>Whole genome shotgun sequence of Skermanella aerolata NBRC 106429.</title>
        <authorList>
            <person name="Hosoyama A."/>
            <person name="Uohara A."/>
            <person name="Ohji S."/>
            <person name="Ichikawa N."/>
        </authorList>
    </citation>
    <scope>NUCLEOTIDE SEQUENCE [LARGE SCALE GENOMIC DNA]</scope>
    <source>
        <strain evidence="2 3">NBRC 106429</strain>
    </source>
</reference>
<keyword evidence="3" id="KW-1185">Reference proteome</keyword>
<dbReference type="SMART" id="SM00530">
    <property type="entry name" value="HTH_XRE"/>
    <property type="match status" value="1"/>
</dbReference>
<evidence type="ECO:0000313" key="2">
    <source>
        <dbReference type="EMBL" id="GEO38281.1"/>
    </source>
</evidence>
<dbReference type="InterPro" id="IPR001387">
    <property type="entry name" value="Cro/C1-type_HTH"/>
</dbReference>
<comment type="caution">
    <text evidence="2">The sequence shown here is derived from an EMBL/GenBank/DDBJ whole genome shotgun (WGS) entry which is preliminary data.</text>
</comment>
<dbReference type="Pfam" id="PF13560">
    <property type="entry name" value="HTH_31"/>
    <property type="match status" value="1"/>
</dbReference>
<dbReference type="SUPFAM" id="SSF47413">
    <property type="entry name" value="lambda repressor-like DNA-binding domains"/>
    <property type="match status" value="1"/>
</dbReference>
<dbReference type="CDD" id="cd00093">
    <property type="entry name" value="HTH_XRE"/>
    <property type="match status" value="1"/>
</dbReference>
<evidence type="ECO:0000313" key="3">
    <source>
        <dbReference type="Proteomes" id="UP000321523"/>
    </source>
</evidence>
<gene>
    <name evidence="2" type="ORF">SAE02_24290</name>
</gene>
<dbReference type="RefSeq" id="WP_044428193.1">
    <property type="nucleotide sequence ID" value="NZ_BJYZ01000009.1"/>
</dbReference>
<dbReference type="Proteomes" id="UP000321523">
    <property type="component" value="Unassembled WGS sequence"/>
</dbReference>
<dbReference type="OrthoDB" id="7365273at2"/>
<proteinExistence type="predicted"/>
<dbReference type="InterPro" id="IPR010982">
    <property type="entry name" value="Lambda_DNA-bd_dom_sf"/>
</dbReference>
<name>A0A512DP76_9PROT</name>
<organism evidence="2 3">
    <name type="scientific">Skermanella aerolata</name>
    <dbReference type="NCBI Taxonomy" id="393310"/>
    <lineage>
        <taxon>Bacteria</taxon>
        <taxon>Pseudomonadati</taxon>
        <taxon>Pseudomonadota</taxon>
        <taxon>Alphaproteobacteria</taxon>
        <taxon>Rhodospirillales</taxon>
        <taxon>Azospirillaceae</taxon>
        <taxon>Skermanella</taxon>
    </lineage>
</organism>
<accession>A0A512DP76</accession>
<dbReference type="PROSITE" id="PS50943">
    <property type="entry name" value="HTH_CROC1"/>
    <property type="match status" value="1"/>
</dbReference>
<evidence type="ECO:0000259" key="1">
    <source>
        <dbReference type="PROSITE" id="PS50943"/>
    </source>
</evidence>
<feature type="domain" description="HTH cro/C1-type" evidence="1">
    <location>
        <begin position="13"/>
        <end position="71"/>
    </location>
</feature>
<dbReference type="GO" id="GO:0003677">
    <property type="term" value="F:DNA binding"/>
    <property type="evidence" value="ECO:0007669"/>
    <property type="project" value="InterPro"/>
</dbReference>
<dbReference type="EMBL" id="BJYZ01000009">
    <property type="protein sequence ID" value="GEO38281.1"/>
    <property type="molecule type" value="Genomic_DNA"/>
</dbReference>
<sequence>MLARNATDIGLIMRERRRKLGLDQGELARRIKVSRQWIVEIEKGKPRAEIGLVLRALDALGLRISIDTGDKIEAGKTDIIPSVDLDELLDDIMRDDFRIDDPGRKLP</sequence>